<dbReference type="EMBL" id="GL385396">
    <property type="protein sequence ID" value="EJT78701.1"/>
    <property type="molecule type" value="Genomic_DNA"/>
</dbReference>
<dbReference type="SUPFAM" id="SSF81383">
    <property type="entry name" value="F-box domain"/>
    <property type="match status" value="1"/>
</dbReference>
<dbReference type="InterPro" id="IPR036047">
    <property type="entry name" value="F-box-like_dom_sf"/>
</dbReference>
<reference evidence="2" key="3">
    <citation type="submission" date="2010-09" db="EMBL/GenBank/DDBJ databases">
        <title>Annotation of Gaeumannomyces graminis var. tritici R3-111a-1.</title>
        <authorList>
            <consortium name="The Broad Institute Genome Sequencing Platform"/>
            <person name="Ma L.-J."/>
            <person name="Dead R."/>
            <person name="Young S.K."/>
            <person name="Zeng Q."/>
            <person name="Gargeya S."/>
            <person name="Fitzgerald M."/>
            <person name="Haas B."/>
            <person name="Abouelleil A."/>
            <person name="Alvarado L."/>
            <person name="Arachchi H.M."/>
            <person name="Berlin A."/>
            <person name="Brown A."/>
            <person name="Chapman S.B."/>
            <person name="Chen Z."/>
            <person name="Dunbar C."/>
            <person name="Freedman E."/>
            <person name="Gearin G."/>
            <person name="Gellesch M."/>
            <person name="Goldberg J."/>
            <person name="Griggs A."/>
            <person name="Gujja S."/>
            <person name="Heiman D."/>
            <person name="Howarth C."/>
            <person name="Larson L."/>
            <person name="Lui A."/>
            <person name="MacDonald P.J.P."/>
            <person name="Mehta T."/>
            <person name="Montmayeur A."/>
            <person name="Murphy C."/>
            <person name="Neiman D."/>
            <person name="Pearson M."/>
            <person name="Priest M."/>
            <person name="Roberts A."/>
            <person name="Saif S."/>
            <person name="Shea T."/>
            <person name="Shenoy N."/>
            <person name="Sisk P."/>
            <person name="Stolte C."/>
            <person name="Sykes S."/>
            <person name="Yandava C."/>
            <person name="Wortman J."/>
            <person name="Nusbaum C."/>
            <person name="Birren B."/>
        </authorList>
    </citation>
    <scope>NUCLEOTIDE SEQUENCE</scope>
    <source>
        <strain evidence="2">R3-111a-1</strain>
    </source>
</reference>
<dbReference type="GeneID" id="20344257"/>
<dbReference type="eggNOG" id="ENOG502S0Y1">
    <property type="taxonomic scope" value="Eukaryota"/>
</dbReference>
<keyword evidence="4" id="KW-1185">Reference proteome</keyword>
<sequence>MSSSVYGPQGVAHPFPPTTMTAATGLANGSATTTTTDGGLLQGLAGPRICALVRPEREAMSDVRLIDIPASVPRSSWPPRPRTDAHVARQPLGDLTRFPDELLLATVGFLDFQSLDRLRQISRRARDIIESLEVWRELLRHAPAQLHALHRTGLLGLHRASGLLAALRSSACGSCRAHFGGFLFLLTCERACLSCLRENAALRLTTPDRAARCFSLSPDQVARLLPHMTTIPQRRYSGALRGWYNVPTRLVSIRHAKELSLALHGGELPPPVEPARTADGRLPTSFNPLDPLVFASFRDAPLEAPARDLSLEEPLHAVPDDFMGAAIVRMPSLRGGGGGGDESGCCSPLDHGVYCDGCQKVRMLFEQGMLPGHAALELFPPGIKSRRRVVEAGAQRLWSTEGFVDHVAKCYGAQILLQSMPA</sequence>
<reference evidence="4" key="1">
    <citation type="submission" date="2010-07" db="EMBL/GenBank/DDBJ databases">
        <title>The genome sequence of Gaeumannomyces graminis var. tritici strain R3-111a-1.</title>
        <authorList>
            <consortium name="The Broad Institute Genome Sequencing Platform"/>
            <person name="Ma L.-J."/>
            <person name="Dead R."/>
            <person name="Young S."/>
            <person name="Zeng Q."/>
            <person name="Koehrsen M."/>
            <person name="Alvarado L."/>
            <person name="Berlin A."/>
            <person name="Chapman S.B."/>
            <person name="Chen Z."/>
            <person name="Freedman E."/>
            <person name="Gellesch M."/>
            <person name="Goldberg J."/>
            <person name="Griggs A."/>
            <person name="Gujja S."/>
            <person name="Heilman E.R."/>
            <person name="Heiman D."/>
            <person name="Hepburn T."/>
            <person name="Howarth C."/>
            <person name="Jen D."/>
            <person name="Larson L."/>
            <person name="Mehta T."/>
            <person name="Neiman D."/>
            <person name="Pearson M."/>
            <person name="Roberts A."/>
            <person name="Saif S."/>
            <person name="Shea T."/>
            <person name="Shenoy N."/>
            <person name="Sisk P."/>
            <person name="Stolte C."/>
            <person name="Sykes S."/>
            <person name="Walk T."/>
            <person name="White J."/>
            <person name="Yandava C."/>
            <person name="Haas B."/>
            <person name="Nusbaum C."/>
            <person name="Birren B."/>
        </authorList>
    </citation>
    <scope>NUCLEOTIDE SEQUENCE [LARGE SCALE GENOMIC DNA]</scope>
    <source>
        <strain evidence="4">R3-111a-1</strain>
    </source>
</reference>
<dbReference type="STRING" id="644352.J3NR95"/>
<dbReference type="InterPro" id="IPR001810">
    <property type="entry name" value="F-box_dom"/>
</dbReference>
<organism evidence="2">
    <name type="scientific">Gaeumannomyces tritici (strain R3-111a-1)</name>
    <name type="common">Wheat and barley take-all root rot fungus</name>
    <name type="synonym">Gaeumannomyces graminis var. tritici</name>
    <dbReference type="NCBI Taxonomy" id="644352"/>
    <lineage>
        <taxon>Eukaryota</taxon>
        <taxon>Fungi</taxon>
        <taxon>Dikarya</taxon>
        <taxon>Ascomycota</taxon>
        <taxon>Pezizomycotina</taxon>
        <taxon>Sordariomycetes</taxon>
        <taxon>Sordariomycetidae</taxon>
        <taxon>Magnaporthales</taxon>
        <taxon>Magnaporthaceae</taxon>
        <taxon>Gaeumannomyces</taxon>
    </lineage>
</organism>
<dbReference type="HOGENOM" id="CLU_040048_0_0_1"/>
<dbReference type="OrthoDB" id="2687876at2759"/>
<dbReference type="EnsemblFungi" id="EJT78701">
    <property type="protein sequence ID" value="EJT78701"/>
    <property type="gene ID" value="GGTG_03799"/>
</dbReference>
<protein>
    <recommendedName>
        <fullName evidence="1">F-box domain-containing protein</fullName>
    </recommendedName>
</protein>
<dbReference type="VEuPathDB" id="FungiDB:GGTG_03799"/>
<name>J3NR95_GAET3</name>
<dbReference type="AlphaFoldDB" id="J3NR95"/>
<proteinExistence type="predicted"/>
<reference evidence="3" key="5">
    <citation type="submission" date="2018-04" db="UniProtKB">
        <authorList>
            <consortium name="EnsemblFungi"/>
        </authorList>
    </citation>
    <scope>IDENTIFICATION</scope>
    <source>
        <strain evidence="3">R3-111a-1</strain>
    </source>
</reference>
<dbReference type="PROSITE" id="PS50181">
    <property type="entry name" value="FBOX"/>
    <property type="match status" value="1"/>
</dbReference>
<feature type="domain" description="F-box" evidence="1">
    <location>
        <begin position="92"/>
        <end position="138"/>
    </location>
</feature>
<dbReference type="RefSeq" id="XP_009219846.1">
    <property type="nucleotide sequence ID" value="XM_009221582.1"/>
</dbReference>
<dbReference type="Gene3D" id="1.20.1280.50">
    <property type="match status" value="1"/>
</dbReference>
<dbReference type="Proteomes" id="UP000006039">
    <property type="component" value="Unassembled WGS sequence"/>
</dbReference>
<gene>
    <name evidence="3" type="primary">20344257</name>
    <name evidence="2" type="ORF">GGTG_03799</name>
</gene>
<dbReference type="Pfam" id="PF00646">
    <property type="entry name" value="F-box"/>
    <property type="match status" value="1"/>
</dbReference>
<accession>J3NR95</accession>
<evidence type="ECO:0000259" key="1">
    <source>
        <dbReference type="PROSITE" id="PS50181"/>
    </source>
</evidence>
<reference evidence="2" key="2">
    <citation type="submission" date="2010-07" db="EMBL/GenBank/DDBJ databases">
        <authorList>
            <consortium name="The Broad Institute Genome Sequencing Platform"/>
            <consortium name="Broad Institute Genome Sequencing Center for Infectious Disease"/>
            <person name="Ma L.-J."/>
            <person name="Dead R."/>
            <person name="Young S."/>
            <person name="Zeng Q."/>
            <person name="Koehrsen M."/>
            <person name="Alvarado L."/>
            <person name="Berlin A."/>
            <person name="Chapman S.B."/>
            <person name="Chen Z."/>
            <person name="Freedman E."/>
            <person name="Gellesch M."/>
            <person name="Goldberg J."/>
            <person name="Griggs A."/>
            <person name="Gujja S."/>
            <person name="Heilman E.R."/>
            <person name="Heiman D."/>
            <person name="Hepburn T."/>
            <person name="Howarth C."/>
            <person name="Jen D."/>
            <person name="Larson L."/>
            <person name="Mehta T."/>
            <person name="Neiman D."/>
            <person name="Pearson M."/>
            <person name="Roberts A."/>
            <person name="Saif S."/>
            <person name="Shea T."/>
            <person name="Shenoy N."/>
            <person name="Sisk P."/>
            <person name="Stolte C."/>
            <person name="Sykes S."/>
            <person name="Walk T."/>
            <person name="White J."/>
            <person name="Yandava C."/>
            <person name="Haas B."/>
            <person name="Nusbaum C."/>
            <person name="Birren B."/>
        </authorList>
    </citation>
    <scope>NUCLEOTIDE SEQUENCE</scope>
    <source>
        <strain evidence="2">R3-111a-1</strain>
    </source>
</reference>
<evidence type="ECO:0000313" key="2">
    <source>
        <dbReference type="EMBL" id="EJT78701.1"/>
    </source>
</evidence>
<evidence type="ECO:0000313" key="3">
    <source>
        <dbReference type="EnsemblFungi" id="EJT78701"/>
    </source>
</evidence>
<reference evidence="3" key="4">
    <citation type="journal article" date="2015" name="G3 (Bethesda)">
        <title>Genome sequences of three phytopathogenic species of the Magnaporthaceae family of fungi.</title>
        <authorList>
            <person name="Okagaki L.H."/>
            <person name="Nunes C.C."/>
            <person name="Sailsbery J."/>
            <person name="Clay B."/>
            <person name="Brown D."/>
            <person name="John T."/>
            <person name="Oh Y."/>
            <person name="Young N."/>
            <person name="Fitzgerald M."/>
            <person name="Haas B.J."/>
            <person name="Zeng Q."/>
            <person name="Young S."/>
            <person name="Adiconis X."/>
            <person name="Fan L."/>
            <person name="Levin J.Z."/>
            <person name="Mitchell T.K."/>
            <person name="Okubara P.A."/>
            <person name="Farman M.L."/>
            <person name="Kohn L.M."/>
            <person name="Birren B."/>
            <person name="Ma L.-J."/>
            <person name="Dean R.A."/>
        </authorList>
    </citation>
    <scope>NUCLEOTIDE SEQUENCE</scope>
    <source>
        <strain evidence="3">R3-111a-1</strain>
    </source>
</reference>
<evidence type="ECO:0000313" key="4">
    <source>
        <dbReference type="Proteomes" id="UP000006039"/>
    </source>
</evidence>